<evidence type="ECO:0000256" key="2">
    <source>
        <dbReference type="ARBA" id="ARBA00022771"/>
    </source>
</evidence>
<dbReference type="Proteomes" id="UP001152484">
    <property type="component" value="Unassembled WGS sequence"/>
</dbReference>
<sequence>MSSSKSGSSNCTGQYEYGEWIPVKHCECGQRMKMLTTWKPENCGRRFWKCIGSQRFEGCGLMEWFDPPMCKRSQNIIPGLLKKLNGYEEKIHSLELKVETLETNWFKPQKKKTKRSICITVVCFMCVVVIIVSVCLKGK</sequence>
<evidence type="ECO:0000313" key="8">
    <source>
        <dbReference type="Proteomes" id="UP001152484"/>
    </source>
</evidence>
<organism evidence="7 8">
    <name type="scientific">Cuscuta europaea</name>
    <name type="common">European dodder</name>
    <dbReference type="NCBI Taxonomy" id="41803"/>
    <lineage>
        <taxon>Eukaryota</taxon>
        <taxon>Viridiplantae</taxon>
        <taxon>Streptophyta</taxon>
        <taxon>Embryophyta</taxon>
        <taxon>Tracheophyta</taxon>
        <taxon>Spermatophyta</taxon>
        <taxon>Magnoliopsida</taxon>
        <taxon>eudicotyledons</taxon>
        <taxon>Gunneridae</taxon>
        <taxon>Pentapetalae</taxon>
        <taxon>asterids</taxon>
        <taxon>lamiids</taxon>
        <taxon>Solanales</taxon>
        <taxon>Convolvulaceae</taxon>
        <taxon>Cuscuteae</taxon>
        <taxon>Cuscuta</taxon>
        <taxon>Cuscuta subgen. Cuscuta</taxon>
    </lineage>
</organism>
<keyword evidence="5" id="KW-0812">Transmembrane</keyword>
<dbReference type="OrthoDB" id="1256928at2759"/>
<proteinExistence type="predicted"/>
<dbReference type="PANTHER" id="PTHR33248">
    <property type="entry name" value="ZINC ION-BINDING PROTEIN"/>
    <property type="match status" value="1"/>
</dbReference>
<dbReference type="InterPro" id="IPR010666">
    <property type="entry name" value="Znf_GRF"/>
</dbReference>
<reference evidence="7" key="1">
    <citation type="submission" date="2022-07" db="EMBL/GenBank/DDBJ databases">
        <authorList>
            <person name="Macas J."/>
            <person name="Novak P."/>
            <person name="Neumann P."/>
        </authorList>
    </citation>
    <scope>NUCLEOTIDE SEQUENCE</scope>
</reference>
<keyword evidence="1" id="KW-0479">Metal-binding</keyword>
<keyword evidence="3" id="KW-0862">Zinc</keyword>
<name>A0A9P0YQ77_CUSEU</name>
<comment type="caution">
    <text evidence="7">The sequence shown here is derived from an EMBL/GenBank/DDBJ whole genome shotgun (WGS) entry which is preliminary data.</text>
</comment>
<feature type="transmembrane region" description="Helical" evidence="5">
    <location>
        <begin position="117"/>
        <end position="136"/>
    </location>
</feature>
<dbReference type="EMBL" id="CAMAPE010000008">
    <property type="protein sequence ID" value="CAH9072459.1"/>
    <property type="molecule type" value="Genomic_DNA"/>
</dbReference>
<evidence type="ECO:0000313" key="7">
    <source>
        <dbReference type="EMBL" id="CAH9072459.1"/>
    </source>
</evidence>
<accession>A0A9P0YQ77</accession>
<evidence type="ECO:0000256" key="4">
    <source>
        <dbReference type="PROSITE-ProRule" id="PRU01343"/>
    </source>
</evidence>
<dbReference type="AlphaFoldDB" id="A0A9P0YQ77"/>
<keyword evidence="5" id="KW-1133">Transmembrane helix</keyword>
<dbReference type="PROSITE" id="PS51999">
    <property type="entry name" value="ZF_GRF"/>
    <property type="match status" value="1"/>
</dbReference>
<evidence type="ECO:0000256" key="1">
    <source>
        <dbReference type="ARBA" id="ARBA00022723"/>
    </source>
</evidence>
<evidence type="ECO:0000256" key="5">
    <source>
        <dbReference type="SAM" id="Phobius"/>
    </source>
</evidence>
<protein>
    <recommendedName>
        <fullName evidence="6">GRF-type domain-containing protein</fullName>
    </recommendedName>
</protein>
<keyword evidence="2 4" id="KW-0863">Zinc-finger</keyword>
<dbReference type="Pfam" id="PF06839">
    <property type="entry name" value="Zn_ribbon_GRF"/>
    <property type="match status" value="1"/>
</dbReference>
<keyword evidence="5" id="KW-0472">Membrane</keyword>
<evidence type="ECO:0000259" key="6">
    <source>
        <dbReference type="PROSITE" id="PS51999"/>
    </source>
</evidence>
<keyword evidence="8" id="KW-1185">Reference proteome</keyword>
<gene>
    <name evidence="7" type="ORF">CEURO_LOCUS4359</name>
</gene>
<feature type="domain" description="GRF-type" evidence="6">
    <location>
        <begin position="26"/>
        <end position="68"/>
    </location>
</feature>
<evidence type="ECO:0000256" key="3">
    <source>
        <dbReference type="ARBA" id="ARBA00022833"/>
    </source>
</evidence>
<dbReference type="GO" id="GO:0008270">
    <property type="term" value="F:zinc ion binding"/>
    <property type="evidence" value="ECO:0007669"/>
    <property type="project" value="UniProtKB-KW"/>
</dbReference>